<sequence length="263" mass="29372">MKQSEENRQHRSTARVLDILELVAANPSTCTQADICRMLEVPKSSLFPILHTLTDRHFLELDERSRYRIGSAAWAVGASCLSRLNLMDEAEKILRNITASCKETSHFAVLSDGDVLYLKKVDSPQPIRMTSQVGVRLPAYATALGKALLMDYEVSQLKDLYQNHLEALTPHTITDFQALEVQLQEAQRQGYTFEVEESTPYIRCFAVPVRKAGRVAAAVSVAVPVFRYTEDKGARILELLSGARTRLEELLNTGGMDLPSFVS</sequence>
<dbReference type="PROSITE" id="PS51078">
    <property type="entry name" value="ICLR_ED"/>
    <property type="match status" value="1"/>
</dbReference>
<evidence type="ECO:0000259" key="4">
    <source>
        <dbReference type="PROSITE" id="PS51077"/>
    </source>
</evidence>
<keyword evidence="1" id="KW-0805">Transcription regulation</keyword>
<dbReference type="InterPro" id="IPR036388">
    <property type="entry name" value="WH-like_DNA-bd_sf"/>
</dbReference>
<feature type="domain" description="IclR-ED" evidence="5">
    <location>
        <begin position="72"/>
        <end position="253"/>
    </location>
</feature>
<dbReference type="GO" id="GO:0003700">
    <property type="term" value="F:DNA-binding transcription factor activity"/>
    <property type="evidence" value="ECO:0007669"/>
    <property type="project" value="TreeGrafter"/>
</dbReference>
<proteinExistence type="predicted"/>
<organism evidence="6 7">
    <name type="scientific">Candidatus Limivivens intestinipullorum</name>
    <dbReference type="NCBI Taxonomy" id="2840858"/>
    <lineage>
        <taxon>Bacteria</taxon>
        <taxon>Bacillati</taxon>
        <taxon>Bacillota</taxon>
        <taxon>Clostridia</taxon>
        <taxon>Lachnospirales</taxon>
        <taxon>Lachnospiraceae</taxon>
        <taxon>Lachnospiraceae incertae sedis</taxon>
        <taxon>Candidatus Limivivens</taxon>
    </lineage>
</organism>
<dbReference type="AlphaFoldDB" id="A0A9D1EUB7"/>
<dbReference type="Proteomes" id="UP000823935">
    <property type="component" value="Unassembled WGS sequence"/>
</dbReference>
<dbReference type="Pfam" id="PF09339">
    <property type="entry name" value="HTH_IclR"/>
    <property type="match status" value="1"/>
</dbReference>
<evidence type="ECO:0000313" key="7">
    <source>
        <dbReference type="Proteomes" id="UP000823935"/>
    </source>
</evidence>
<dbReference type="InterPro" id="IPR036390">
    <property type="entry name" value="WH_DNA-bd_sf"/>
</dbReference>
<reference evidence="6" key="1">
    <citation type="submission" date="2020-10" db="EMBL/GenBank/DDBJ databases">
        <authorList>
            <person name="Gilroy R."/>
        </authorList>
    </citation>
    <scope>NUCLEOTIDE SEQUENCE</scope>
    <source>
        <strain evidence="6">CHK190-19873</strain>
    </source>
</reference>
<evidence type="ECO:0000313" key="6">
    <source>
        <dbReference type="EMBL" id="HIS31994.1"/>
    </source>
</evidence>
<dbReference type="PANTHER" id="PTHR30136">
    <property type="entry name" value="HELIX-TURN-HELIX TRANSCRIPTIONAL REGULATOR, ICLR FAMILY"/>
    <property type="match status" value="1"/>
</dbReference>
<reference evidence="6" key="2">
    <citation type="journal article" date="2021" name="PeerJ">
        <title>Extensive microbial diversity within the chicken gut microbiome revealed by metagenomics and culture.</title>
        <authorList>
            <person name="Gilroy R."/>
            <person name="Ravi A."/>
            <person name="Getino M."/>
            <person name="Pursley I."/>
            <person name="Horton D.L."/>
            <person name="Alikhan N.F."/>
            <person name="Baker D."/>
            <person name="Gharbi K."/>
            <person name="Hall N."/>
            <person name="Watson M."/>
            <person name="Adriaenssens E.M."/>
            <person name="Foster-Nyarko E."/>
            <person name="Jarju S."/>
            <person name="Secka A."/>
            <person name="Antonio M."/>
            <person name="Oren A."/>
            <person name="Chaudhuri R.R."/>
            <person name="La Ragione R."/>
            <person name="Hildebrand F."/>
            <person name="Pallen M.J."/>
        </authorList>
    </citation>
    <scope>NUCLEOTIDE SEQUENCE</scope>
    <source>
        <strain evidence="6">CHK190-19873</strain>
    </source>
</reference>
<dbReference type="SMART" id="SM00346">
    <property type="entry name" value="HTH_ICLR"/>
    <property type="match status" value="1"/>
</dbReference>
<dbReference type="Gene3D" id="1.10.10.10">
    <property type="entry name" value="Winged helix-like DNA-binding domain superfamily/Winged helix DNA-binding domain"/>
    <property type="match status" value="1"/>
</dbReference>
<dbReference type="GO" id="GO:0045892">
    <property type="term" value="P:negative regulation of DNA-templated transcription"/>
    <property type="evidence" value="ECO:0007669"/>
    <property type="project" value="TreeGrafter"/>
</dbReference>
<dbReference type="SUPFAM" id="SSF46785">
    <property type="entry name" value="Winged helix' DNA-binding domain"/>
    <property type="match status" value="1"/>
</dbReference>
<dbReference type="Pfam" id="PF01614">
    <property type="entry name" value="IclR_C"/>
    <property type="match status" value="1"/>
</dbReference>
<accession>A0A9D1EUB7</accession>
<dbReference type="Gene3D" id="3.30.450.40">
    <property type="match status" value="1"/>
</dbReference>
<evidence type="ECO:0000259" key="5">
    <source>
        <dbReference type="PROSITE" id="PS51078"/>
    </source>
</evidence>
<keyword evidence="3" id="KW-0804">Transcription</keyword>
<evidence type="ECO:0000256" key="3">
    <source>
        <dbReference type="ARBA" id="ARBA00023163"/>
    </source>
</evidence>
<dbReference type="PANTHER" id="PTHR30136:SF35">
    <property type="entry name" value="HTH-TYPE TRANSCRIPTIONAL REGULATOR RV1719"/>
    <property type="match status" value="1"/>
</dbReference>
<dbReference type="PROSITE" id="PS51077">
    <property type="entry name" value="HTH_ICLR"/>
    <property type="match status" value="1"/>
</dbReference>
<dbReference type="InterPro" id="IPR050707">
    <property type="entry name" value="HTH_MetabolicPath_Reg"/>
</dbReference>
<dbReference type="InterPro" id="IPR014757">
    <property type="entry name" value="Tscrpt_reg_IclR_C"/>
</dbReference>
<dbReference type="SUPFAM" id="SSF55781">
    <property type="entry name" value="GAF domain-like"/>
    <property type="match status" value="1"/>
</dbReference>
<dbReference type="InterPro" id="IPR005471">
    <property type="entry name" value="Tscrpt_reg_IclR_N"/>
</dbReference>
<comment type="caution">
    <text evidence="6">The sequence shown here is derived from an EMBL/GenBank/DDBJ whole genome shotgun (WGS) entry which is preliminary data.</text>
</comment>
<keyword evidence="2" id="KW-0238">DNA-binding</keyword>
<feature type="domain" description="HTH iclR-type" evidence="4">
    <location>
        <begin position="10"/>
        <end position="71"/>
    </location>
</feature>
<evidence type="ECO:0000256" key="1">
    <source>
        <dbReference type="ARBA" id="ARBA00023015"/>
    </source>
</evidence>
<protein>
    <submittedName>
        <fullName evidence="6">IclR family transcriptional regulator</fullName>
    </submittedName>
</protein>
<dbReference type="GO" id="GO:0003677">
    <property type="term" value="F:DNA binding"/>
    <property type="evidence" value="ECO:0007669"/>
    <property type="project" value="UniProtKB-KW"/>
</dbReference>
<evidence type="ECO:0000256" key="2">
    <source>
        <dbReference type="ARBA" id="ARBA00023125"/>
    </source>
</evidence>
<gene>
    <name evidence="6" type="ORF">IAB44_10670</name>
</gene>
<dbReference type="InterPro" id="IPR029016">
    <property type="entry name" value="GAF-like_dom_sf"/>
</dbReference>
<dbReference type="EMBL" id="DVIQ01000064">
    <property type="protein sequence ID" value="HIS31994.1"/>
    <property type="molecule type" value="Genomic_DNA"/>
</dbReference>
<name>A0A9D1EUB7_9FIRM</name>